<dbReference type="SUPFAM" id="SSF48452">
    <property type="entry name" value="TPR-like"/>
    <property type="match status" value="1"/>
</dbReference>
<evidence type="ECO:0000313" key="4">
    <source>
        <dbReference type="Proteomes" id="UP000830158"/>
    </source>
</evidence>
<dbReference type="InterPro" id="IPR021109">
    <property type="entry name" value="Peptidase_aspartic_dom_sf"/>
</dbReference>
<organism evidence="3 4">
    <name type="scientific">Amycolatopsis thermalba</name>
    <dbReference type="NCBI Taxonomy" id="944492"/>
    <lineage>
        <taxon>Bacteria</taxon>
        <taxon>Bacillati</taxon>
        <taxon>Actinomycetota</taxon>
        <taxon>Actinomycetes</taxon>
        <taxon>Pseudonocardiales</taxon>
        <taxon>Pseudonocardiaceae</taxon>
        <taxon>Amycolatopsis</taxon>
    </lineage>
</organism>
<dbReference type="InterPro" id="IPR019734">
    <property type="entry name" value="TPR_rpt"/>
</dbReference>
<feature type="repeat" description="TPR" evidence="1">
    <location>
        <begin position="61"/>
        <end position="94"/>
    </location>
</feature>
<dbReference type="Gene3D" id="2.40.70.10">
    <property type="entry name" value="Acid Proteases"/>
    <property type="match status" value="1"/>
</dbReference>
<feature type="chain" id="PRO_5046329055" evidence="2">
    <location>
        <begin position="30"/>
        <end position="412"/>
    </location>
</feature>
<dbReference type="Gene3D" id="1.25.40.10">
    <property type="entry name" value="Tetratricopeptide repeat domain"/>
    <property type="match status" value="1"/>
</dbReference>
<keyword evidence="2" id="KW-0732">Signal</keyword>
<dbReference type="Proteomes" id="UP000830158">
    <property type="component" value="Chromosome"/>
</dbReference>
<gene>
    <name evidence="3" type="ORF">L1857_30575</name>
</gene>
<name>A0ABY4P3B5_9PSEU</name>
<evidence type="ECO:0000256" key="1">
    <source>
        <dbReference type="PROSITE-ProRule" id="PRU00339"/>
    </source>
</evidence>
<dbReference type="RefSeq" id="WP_116111248.1">
    <property type="nucleotide sequence ID" value="NZ_CP091196.1"/>
</dbReference>
<dbReference type="EMBL" id="CP091196">
    <property type="protein sequence ID" value="UQS26840.1"/>
    <property type="molecule type" value="Genomic_DNA"/>
</dbReference>
<evidence type="ECO:0000313" key="3">
    <source>
        <dbReference type="EMBL" id="UQS26840.1"/>
    </source>
</evidence>
<dbReference type="SMART" id="SM00028">
    <property type="entry name" value="TPR"/>
    <property type="match status" value="1"/>
</dbReference>
<keyword evidence="3" id="KW-0378">Hydrolase</keyword>
<reference evidence="3" key="1">
    <citation type="submission" date="2022-01" db="EMBL/GenBank/DDBJ databases">
        <title>PSI-footprinting approach for the identification of protein synthesis inhibitor producers.</title>
        <authorList>
            <person name="Handel F."/>
            <person name="Kulik A."/>
            <person name="Wex K.W."/>
            <person name="Berscheid A."/>
            <person name="Saur J.S."/>
            <person name="Winkler A."/>
            <person name="Wibberg D."/>
            <person name="Kalinowski J."/>
            <person name="Broetz-Oesterhelt H."/>
            <person name="Mast Y."/>
        </authorList>
    </citation>
    <scope>NUCLEOTIDE SEQUENCE</scope>
    <source>
        <strain evidence="3">KNN 49.3e</strain>
    </source>
</reference>
<dbReference type="Pfam" id="PF14559">
    <property type="entry name" value="TPR_19"/>
    <property type="match status" value="1"/>
</dbReference>
<evidence type="ECO:0000256" key="2">
    <source>
        <dbReference type="SAM" id="SignalP"/>
    </source>
</evidence>
<protein>
    <submittedName>
        <fullName evidence="3">Aspartyl protease family protein</fullName>
    </submittedName>
</protein>
<dbReference type="PROSITE" id="PS51318">
    <property type="entry name" value="TAT"/>
    <property type="match status" value="1"/>
</dbReference>
<dbReference type="InterPro" id="IPR011990">
    <property type="entry name" value="TPR-like_helical_dom_sf"/>
</dbReference>
<keyword evidence="1" id="KW-0802">TPR repeat</keyword>
<dbReference type="GO" id="GO:0008233">
    <property type="term" value="F:peptidase activity"/>
    <property type="evidence" value="ECO:0007669"/>
    <property type="project" value="UniProtKB-KW"/>
</dbReference>
<dbReference type="InterPro" id="IPR006311">
    <property type="entry name" value="TAT_signal"/>
</dbReference>
<dbReference type="GO" id="GO:0006508">
    <property type="term" value="P:proteolysis"/>
    <property type="evidence" value="ECO:0007669"/>
    <property type="project" value="UniProtKB-KW"/>
</dbReference>
<sequence>MTLRRRDFLWQAGLAAATVPLMTSGLASAASADPDQLFRAGSFDAADRGYAKLLRKDPANARAAAQRGYIALLHNRFPDAEQFLSRALELNPGDADTTRKLVECFVRQDRHDRAVPLLGGSPFGKLYTQLAGKPWEVRGAQAVRLPFQDLDPLPTIDASVNGGEPRRFVLDTYGTLDLDQAVADELGLRSVATVSGFAGGQPVTLHLGILESIRFGDLEIRNIPMQWSNQRKPPRPDGTTPAGVIGTTVFYHLLTTMDYAGRALVLRRKDTAFRPRGERLPLWLAGDHYPCSMGSLNDYGPKIVTLDTGGIAHGLDTTVEIAERAGIAVDHANPGELNGRPVYPIVAERVSMGRAVAHDVRGSASDGPVMGTPGPGQSAMFGFDIVANFTHEFFKPFALTFDYTGMNCYLER</sequence>
<keyword evidence="3" id="KW-0645">Protease</keyword>
<feature type="signal peptide" evidence="2">
    <location>
        <begin position="1"/>
        <end position="29"/>
    </location>
</feature>
<dbReference type="Pfam" id="PF13650">
    <property type="entry name" value="Asp_protease_2"/>
    <property type="match status" value="1"/>
</dbReference>
<keyword evidence="4" id="KW-1185">Reference proteome</keyword>
<accession>A0ABY4P3B5</accession>
<proteinExistence type="predicted"/>
<dbReference type="PROSITE" id="PS50005">
    <property type="entry name" value="TPR"/>
    <property type="match status" value="1"/>
</dbReference>